<dbReference type="InterPro" id="IPR019427">
    <property type="entry name" value="7TM_GPCR_serpentine_rcpt_Srw"/>
</dbReference>
<dbReference type="KEGG" id="crq:GCK72_019783"/>
<reference evidence="2 3" key="1">
    <citation type="submission" date="2019-12" db="EMBL/GenBank/DDBJ databases">
        <title>Chromosome-level assembly of the Caenorhabditis remanei genome.</title>
        <authorList>
            <person name="Teterina A.A."/>
            <person name="Willis J.H."/>
            <person name="Phillips P.C."/>
        </authorList>
    </citation>
    <scope>NUCLEOTIDE SEQUENCE [LARGE SCALE GENOMIC DNA]</scope>
    <source>
        <strain evidence="2 3">PX506</strain>
        <tissue evidence="2">Whole organism</tissue>
    </source>
</reference>
<protein>
    <recommendedName>
        <fullName evidence="4">Seven TM Receptor</fullName>
    </recommendedName>
</protein>
<name>A0A6A5GDA3_CAERE</name>
<feature type="transmembrane region" description="Helical" evidence="1">
    <location>
        <begin position="294"/>
        <end position="315"/>
    </location>
</feature>
<dbReference type="PANTHER" id="PTHR46000:SF4">
    <property type="entry name" value="SEVEN TM RECEPTOR-RELATED"/>
    <property type="match status" value="1"/>
</dbReference>
<dbReference type="Pfam" id="PF10324">
    <property type="entry name" value="7TM_GPCR_Srw"/>
    <property type="match status" value="1"/>
</dbReference>
<dbReference type="RefSeq" id="XP_053582137.1">
    <property type="nucleotide sequence ID" value="XM_053733224.1"/>
</dbReference>
<organism evidence="2 3">
    <name type="scientific">Caenorhabditis remanei</name>
    <name type="common">Caenorhabditis vulgaris</name>
    <dbReference type="NCBI Taxonomy" id="31234"/>
    <lineage>
        <taxon>Eukaryota</taxon>
        <taxon>Metazoa</taxon>
        <taxon>Ecdysozoa</taxon>
        <taxon>Nematoda</taxon>
        <taxon>Chromadorea</taxon>
        <taxon>Rhabditida</taxon>
        <taxon>Rhabditina</taxon>
        <taxon>Rhabditomorpha</taxon>
        <taxon>Rhabditoidea</taxon>
        <taxon>Rhabditidae</taxon>
        <taxon>Peloderinae</taxon>
        <taxon>Caenorhabditis</taxon>
    </lineage>
</organism>
<keyword evidence="1" id="KW-0472">Membrane</keyword>
<feature type="transmembrane region" description="Helical" evidence="1">
    <location>
        <begin position="12"/>
        <end position="32"/>
    </location>
</feature>
<evidence type="ECO:0008006" key="4">
    <source>
        <dbReference type="Google" id="ProtNLM"/>
    </source>
</evidence>
<accession>A0A6A5GDA3</accession>
<dbReference type="SUPFAM" id="SSF81321">
    <property type="entry name" value="Family A G protein-coupled receptor-like"/>
    <property type="match status" value="2"/>
</dbReference>
<comment type="caution">
    <text evidence="2">The sequence shown here is derived from an EMBL/GenBank/DDBJ whole genome shotgun (WGS) entry which is preliminary data.</text>
</comment>
<dbReference type="Pfam" id="PF10326">
    <property type="entry name" value="7TM_GPCR_Str"/>
    <property type="match status" value="1"/>
</dbReference>
<dbReference type="GeneID" id="9801675"/>
<keyword evidence="1" id="KW-0812">Transmembrane</keyword>
<dbReference type="Gene3D" id="1.20.1070.10">
    <property type="entry name" value="Rhodopsin 7-helix transmembrane proteins"/>
    <property type="match status" value="1"/>
</dbReference>
<dbReference type="EMBL" id="WUAV01000005">
    <property type="protein sequence ID" value="KAF1753227.1"/>
    <property type="molecule type" value="Genomic_DNA"/>
</dbReference>
<feature type="transmembrane region" description="Helical" evidence="1">
    <location>
        <begin position="102"/>
        <end position="126"/>
    </location>
</feature>
<proteinExistence type="predicted"/>
<evidence type="ECO:0000313" key="2">
    <source>
        <dbReference type="EMBL" id="KAF1753227.1"/>
    </source>
</evidence>
<dbReference type="PANTHER" id="PTHR46000">
    <property type="entry name" value="SEVEN TM RECEPTOR-RELATED"/>
    <property type="match status" value="1"/>
</dbReference>
<evidence type="ECO:0000313" key="3">
    <source>
        <dbReference type="Proteomes" id="UP000483820"/>
    </source>
</evidence>
<feature type="transmembrane region" description="Helical" evidence="1">
    <location>
        <begin position="211"/>
        <end position="236"/>
    </location>
</feature>
<sequence>MTIIFSLTEGPLGIVVVLDGLATNHTGLLYIINDIMGILLIFETLNSSTHFFICVGISSQYRKAIREMFGLKKKKPKTLLHTYNRTLVYFSFFHPFQLPNYILQWMSAAYCGIFAATLCILAIQFLYRFWSVFDTPKLIYFDGFNYFIWIVYYIFFGALWAFAVGYFFALDDHGKQYLADEFVVKYHKNISDIPILTLLSYEKNSIKWESLYGLSMITGISTVQYTIICVCAFKMYKGMREKLLAMSPLHRRIHNQFYKALLIQTFAPSIFLFSPVFFMLSIPYADLNISFPSSIFASGFTVYPAIDSICIMYCVSEYGRCFRNLVSSVKIKLGYEHSSSITQERSGNIANFTATN</sequence>
<feature type="transmembrane region" description="Helical" evidence="1">
    <location>
        <begin position="257"/>
        <end position="282"/>
    </location>
</feature>
<gene>
    <name evidence="2" type="ORF">GCK72_019783</name>
</gene>
<dbReference type="Proteomes" id="UP000483820">
    <property type="component" value="Chromosome V"/>
</dbReference>
<keyword evidence="1" id="KW-1133">Transmembrane helix</keyword>
<feature type="transmembrane region" description="Helical" evidence="1">
    <location>
        <begin position="38"/>
        <end position="57"/>
    </location>
</feature>
<dbReference type="InterPro" id="IPR019428">
    <property type="entry name" value="7TM_GPCR_serpentine_rcpt_Str"/>
</dbReference>
<dbReference type="CTD" id="9801675"/>
<dbReference type="AlphaFoldDB" id="A0A6A5GDA3"/>
<feature type="transmembrane region" description="Helical" evidence="1">
    <location>
        <begin position="146"/>
        <end position="169"/>
    </location>
</feature>
<evidence type="ECO:0000256" key="1">
    <source>
        <dbReference type="SAM" id="Phobius"/>
    </source>
</evidence>
<dbReference type="GO" id="GO:0008528">
    <property type="term" value="F:G protein-coupled peptide receptor activity"/>
    <property type="evidence" value="ECO:0007669"/>
    <property type="project" value="InterPro"/>
</dbReference>